<reference evidence="2" key="1">
    <citation type="journal article" date="2019" name="Int. J. Syst. Evol. Microbiol.">
        <title>The Global Catalogue of Microorganisms (GCM) 10K type strain sequencing project: providing services to taxonomists for standard genome sequencing and annotation.</title>
        <authorList>
            <consortium name="The Broad Institute Genomics Platform"/>
            <consortium name="The Broad Institute Genome Sequencing Center for Infectious Disease"/>
            <person name="Wu L."/>
            <person name="Ma J."/>
        </authorList>
    </citation>
    <scope>NUCLEOTIDE SEQUENCE [LARGE SCALE GENOMIC DNA]</scope>
    <source>
        <strain evidence="2">KCTC 62784</strain>
    </source>
</reference>
<dbReference type="RefSeq" id="WP_123015842.1">
    <property type="nucleotide sequence ID" value="NZ_AP024911.1"/>
</dbReference>
<sequence>MVLDRIFIHELAKALALPAPDSVPRSGEEGQHVNCYHVYVTDNDGTYLAESVVDNGKKLKVLVWNEEKRIHEGRRRLDLTKLKSMNFTIHHYHGLVTHTYQSAFDFLIHEATHFYKLQSKYSRCKFALPKFLHLRTKYDRPDRSRVLKAVVDLSESNHTQTIDVSRILNQIYGMYAILHPQYPRIKQATILVMHSLDESEDIDLVSESECRIRGNALTTLENLQRDATERKRSSITMWLTIIFAVTSLFQAKLVVTDLTVNLDSIVTSLLLGAKNIGDWLSSW</sequence>
<name>A0ABV7C6V4_9VIBR</name>
<evidence type="ECO:0000313" key="2">
    <source>
        <dbReference type="Proteomes" id="UP001595384"/>
    </source>
</evidence>
<evidence type="ECO:0000313" key="1">
    <source>
        <dbReference type="EMBL" id="MFC3023762.1"/>
    </source>
</evidence>
<accession>A0ABV7C6V4</accession>
<dbReference type="Proteomes" id="UP001595384">
    <property type="component" value="Unassembled WGS sequence"/>
</dbReference>
<keyword evidence="2" id="KW-1185">Reference proteome</keyword>
<proteinExistence type="predicted"/>
<comment type="caution">
    <text evidence="1">The sequence shown here is derived from an EMBL/GenBank/DDBJ whole genome shotgun (WGS) entry which is preliminary data.</text>
</comment>
<organism evidence="1 2">
    <name type="scientific">Vibrio zhugei</name>
    <dbReference type="NCBI Taxonomy" id="2479546"/>
    <lineage>
        <taxon>Bacteria</taxon>
        <taxon>Pseudomonadati</taxon>
        <taxon>Pseudomonadota</taxon>
        <taxon>Gammaproteobacteria</taxon>
        <taxon>Vibrionales</taxon>
        <taxon>Vibrionaceae</taxon>
        <taxon>Vibrio</taxon>
    </lineage>
</organism>
<dbReference type="EMBL" id="JBHRSE010000052">
    <property type="protein sequence ID" value="MFC3023762.1"/>
    <property type="molecule type" value="Genomic_DNA"/>
</dbReference>
<protein>
    <submittedName>
        <fullName evidence="1">Uncharacterized protein</fullName>
    </submittedName>
</protein>
<gene>
    <name evidence="1" type="ORF">ACFODT_07985</name>
</gene>